<dbReference type="InterPro" id="IPR021290">
    <property type="entry name" value="DUF2861"/>
</dbReference>
<evidence type="ECO:0000256" key="1">
    <source>
        <dbReference type="SAM" id="SignalP"/>
    </source>
</evidence>
<comment type="caution">
    <text evidence="2">The sequence shown here is derived from an EMBL/GenBank/DDBJ whole genome shotgun (WGS) entry which is preliminary data.</text>
</comment>
<evidence type="ECO:0000313" key="3">
    <source>
        <dbReference type="Proteomes" id="UP000237466"/>
    </source>
</evidence>
<dbReference type="Pfam" id="PF11060">
    <property type="entry name" value="DUF2861"/>
    <property type="match status" value="1"/>
</dbReference>
<sequence length="293" mass="33634">MRKSLLVPFFAISLTQPVYAVDWFEQNTPLTQAHQHLLEDNLPGMFESLVEVWQSSPTDTLKEHLNSLLIQSLNRDCGKSLTKKTLPNWLTGVKVIRQTIQSPGRDTYRLVIDIRANVEVKSLAVRKWVDRSVSSDSVFTEMSGDGVTNGSDEKKYQKRYNLTGKLDSGLYQLVVQTAGQEVWSGWLILGEPIAPQYVRWSSKENWTVEKVALNNPYCPLPEMNVGLYDYVDGQYQRVWNKTYESDYPNSLELEGIPNERYVLAVSMNTKRWQGEILVEQSQTISRTYDITQE</sequence>
<accession>A0A2S3R3C6</accession>
<dbReference type="AlphaFoldDB" id="A0A2S3R3C6"/>
<keyword evidence="1" id="KW-0732">Signal</keyword>
<evidence type="ECO:0000313" key="2">
    <source>
        <dbReference type="EMBL" id="POB48203.1"/>
    </source>
</evidence>
<name>A0A2S3R3C6_VIBVL</name>
<protein>
    <recommendedName>
        <fullName evidence="4">DUF2861 family protein</fullName>
    </recommendedName>
</protein>
<proteinExistence type="predicted"/>
<feature type="signal peptide" evidence="1">
    <location>
        <begin position="1"/>
        <end position="20"/>
    </location>
</feature>
<organism evidence="2 3">
    <name type="scientific">Vibrio vulnificus</name>
    <dbReference type="NCBI Taxonomy" id="672"/>
    <lineage>
        <taxon>Bacteria</taxon>
        <taxon>Pseudomonadati</taxon>
        <taxon>Pseudomonadota</taxon>
        <taxon>Gammaproteobacteria</taxon>
        <taxon>Vibrionales</taxon>
        <taxon>Vibrionaceae</taxon>
        <taxon>Vibrio</taxon>
    </lineage>
</organism>
<reference evidence="2 3" key="1">
    <citation type="journal article" date="2018" name="Front. Microbiol.">
        <title>Phylogeny of Vibrio vulnificus from the Analysis of the Core-Genome: Implications for Intra-Species Taxonomy.</title>
        <authorList>
            <person name="Roig F.J."/>
            <person name="Gonzalez-Candelas F."/>
            <person name="Sanjuan E."/>
            <person name="Fouz B."/>
            <person name="Feil E.J."/>
            <person name="Llorens C."/>
            <person name="Baker-Austin C."/>
            <person name="Oliver J.D."/>
            <person name="Danin-Poleg Y."/>
            <person name="Gibas C.J."/>
            <person name="Kashi Y."/>
            <person name="Gulig P.A."/>
            <person name="Morrison S.S."/>
            <person name="Amaro C."/>
        </authorList>
    </citation>
    <scope>NUCLEOTIDE SEQUENCE [LARGE SCALE GENOMIC DNA]</scope>
    <source>
        <strain evidence="2 3">CECT4608</strain>
    </source>
</reference>
<evidence type="ECO:0008006" key="4">
    <source>
        <dbReference type="Google" id="ProtNLM"/>
    </source>
</evidence>
<dbReference type="Proteomes" id="UP000237466">
    <property type="component" value="Unassembled WGS sequence"/>
</dbReference>
<gene>
    <name evidence="2" type="ORF">CRN52_10780</name>
</gene>
<feature type="chain" id="PRO_5015436617" description="DUF2861 family protein" evidence="1">
    <location>
        <begin position="21"/>
        <end position="293"/>
    </location>
</feature>
<dbReference type="RefSeq" id="WP_103200316.1">
    <property type="nucleotide sequence ID" value="NZ_JASMUA010000005.1"/>
</dbReference>
<dbReference type="EMBL" id="PDGH01000081">
    <property type="protein sequence ID" value="POB48203.1"/>
    <property type="molecule type" value="Genomic_DNA"/>
</dbReference>